<dbReference type="Pfam" id="PF14641">
    <property type="entry name" value="HTH_44"/>
    <property type="match status" value="1"/>
</dbReference>
<keyword evidence="6" id="KW-0727">SH2 domain</keyword>
<dbReference type="Pfam" id="PF14635">
    <property type="entry name" value="HHH_7"/>
    <property type="match status" value="1"/>
</dbReference>
<dbReference type="Gene3D" id="1.10.150.850">
    <property type="entry name" value="Spt6, helix-hairpin-helix domain"/>
    <property type="match status" value="1"/>
</dbReference>
<dbReference type="Pfam" id="PF22706">
    <property type="entry name" value="Tex_central_region"/>
    <property type="match status" value="1"/>
</dbReference>
<keyword evidence="10" id="KW-1185">Reference proteome</keyword>
<dbReference type="Pfam" id="PF14639">
    <property type="entry name" value="YqgF"/>
    <property type="match status" value="1"/>
</dbReference>
<dbReference type="PANTHER" id="PTHR10145">
    <property type="entry name" value="TRANSCRIPTION ELONGATION FACTOR SPT6"/>
    <property type="match status" value="1"/>
</dbReference>
<dbReference type="InterPro" id="IPR055179">
    <property type="entry name" value="Tex-like_central_region"/>
</dbReference>
<dbReference type="EMBL" id="JAKKPZ010000017">
    <property type="protein sequence ID" value="KAI1712859.1"/>
    <property type="molecule type" value="Genomic_DNA"/>
</dbReference>
<dbReference type="InterPro" id="IPR017072">
    <property type="entry name" value="TF_Spt6"/>
</dbReference>
<evidence type="ECO:0000313" key="9">
    <source>
        <dbReference type="EMBL" id="KAI1712859.1"/>
    </source>
</evidence>
<dbReference type="SUPFAM" id="SSF158832">
    <property type="entry name" value="Tex N-terminal region-like"/>
    <property type="match status" value="1"/>
</dbReference>
<dbReference type="InterPro" id="IPR042066">
    <property type="entry name" value="Spt6_death-like"/>
</dbReference>
<evidence type="ECO:0000256" key="3">
    <source>
        <dbReference type="ARBA" id="ARBA00023163"/>
    </source>
</evidence>
<feature type="compositionally biased region" description="Acidic residues" evidence="7">
    <location>
        <begin position="1"/>
        <end position="20"/>
    </location>
</feature>
<proteinExistence type="inferred from homology"/>
<dbReference type="SUPFAM" id="SSF47781">
    <property type="entry name" value="RuvA domain 2-like"/>
    <property type="match status" value="1"/>
</dbReference>
<dbReference type="InterPro" id="IPR037027">
    <property type="entry name" value="YqgF/RNaseH-like_dom_sf"/>
</dbReference>
<keyword evidence="4 5" id="KW-0539">Nucleus</keyword>
<dbReference type="GO" id="GO:0008023">
    <property type="term" value="C:transcription elongation factor complex"/>
    <property type="evidence" value="ECO:0007669"/>
    <property type="project" value="TreeGrafter"/>
</dbReference>
<dbReference type="InterPro" id="IPR012337">
    <property type="entry name" value="RNaseH-like_sf"/>
</dbReference>
<dbReference type="Gene3D" id="1.10.10.650">
    <property type="entry name" value="RuvA domain 2-like"/>
    <property type="match status" value="1"/>
</dbReference>
<protein>
    <recommendedName>
        <fullName evidence="5">Suppressor of Ty 6 homolog</fullName>
    </recommendedName>
</protein>
<dbReference type="Gene3D" id="3.30.420.140">
    <property type="entry name" value="YqgF/RNase H-like domain"/>
    <property type="match status" value="1"/>
</dbReference>
<dbReference type="InterPro" id="IPR023323">
    <property type="entry name" value="Tex-like_dom_sf"/>
</dbReference>
<dbReference type="GO" id="GO:0034728">
    <property type="term" value="P:nucleosome organization"/>
    <property type="evidence" value="ECO:0007669"/>
    <property type="project" value="TreeGrafter"/>
</dbReference>
<comment type="subcellular location">
    <subcellularLocation>
        <location evidence="1 5">Nucleus</location>
    </subcellularLocation>
</comment>
<feature type="domain" description="SH2" evidence="8">
    <location>
        <begin position="1239"/>
        <end position="1324"/>
    </location>
</feature>
<name>A0AAD4R6K5_9BILA</name>
<feature type="region of interest" description="Disordered" evidence="7">
    <location>
        <begin position="1"/>
        <end position="62"/>
    </location>
</feature>
<comment type="caution">
    <text evidence="9">The sequence shown here is derived from an EMBL/GenBank/DDBJ whole genome shotgun (WGS) entry which is preliminary data.</text>
</comment>
<dbReference type="Gene3D" id="3.30.505.10">
    <property type="entry name" value="SH2 domain"/>
    <property type="match status" value="2"/>
</dbReference>
<dbReference type="GO" id="GO:0042393">
    <property type="term" value="F:histone binding"/>
    <property type="evidence" value="ECO:0007669"/>
    <property type="project" value="TreeGrafter"/>
</dbReference>
<dbReference type="InterPro" id="IPR028231">
    <property type="entry name" value="Spt6_YqgF"/>
</dbReference>
<evidence type="ECO:0000256" key="7">
    <source>
        <dbReference type="SAM" id="MobiDB-lite"/>
    </source>
</evidence>
<evidence type="ECO:0000259" key="8">
    <source>
        <dbReference type="PROSITE" id="PS50001"/>
    </source>
</evidence>
<feature type="compositionally biased region" description="Basic residues" evidence="7">
    <location>
        <begin position="26"/>
        <end position="46"/>
    </location>
</feature>
<dbReference type="Gene3D" id="1.10.10.2740">
    <property type="entry name" value="Spt6, Death-like domain"/>
    <property type="match status" value="1"/>
</dbReference>
<dbReference type="InterPro" id="IPR035420">
    <property type="entry name" value="Spt6_SH2"/>
</dbReference>
<evidence type="ECO:0000313" key="10">
    <source>
        <dbReference type="Proteomes" id="UP001201812"/>
    </source>
</evidence>
<evidence type="ECO:0000256" key="2">
    <source>
        <dbReference type="ARBA" id="ARBA00009253"/>
    </source>
</evidence>
<dbReference type="FunFam" id="3.30.505.10:FF:000030">
    <property type="entry name" value="Transcription elongation factor spt6"/>
    <property type="match status" value="1"/>
</dbReference>
<evidence type="ECO:0000256" key="6">
    <source>
        <dbReference type="PROSITE-ProRule" id="PRU00191"/>
    </source>
</evidence>
<dbReference type="SUPFAM" id="SSF53098">
    <property type="entry name" value="Ribonuclease H-like"/>
    <property type="match status" value="1"/>
</dbReference>
<dbReference type="InterPro" id="IPR028088">
    <property type="entry name" value="Spt6_HTH_DNA-bd_dom"/>
</dbReference>
<reference evidence="9" key="1">
    <citation type="submission" date="2022-01" db="EMBL/GenBank/DDBJ databases">
        <title>Genome Sequence Resource for Two Populations of Ditylenchus destructor, the Migratory Endoparasitic Phytonematode.</title>
        <authorList>
            <person name="Zhang H."/>
            <person name="Lin R."/>
            <person name="Xie B."/>
        </authorList>
    </citation>
    <scope>NUCLEOTIDE SEQUENCE</scope>
    <source>
        <strain evidence="9">BazhouSP</strain>
    </source>
</reference>
<dbReference type="SUPFAM" id="SSF55550">
    <property type="entry name" value="SH2 domain"/>
    <property type="match status" value="1"/>
</dbReference>
<dbReference type="InterPro" id="IPR036860">
    <property type="entry name" value="SH2_dom_sf"/>
</dbReference>
<dbReference type="GO" id="GO:0031491">
    <property type="term" value="F:nucleosome binding"/>
    <property type="evidence" value="ECO:0007669"/>
    <property type="project" value="TreeGrafter"/>
</dbReference>
<dbReference type="PROSITE" id="PS50001">
    <property type="entry name" value="SH2"/>
    <property type="match status" value="1"/>
</dbReference>
<feature type="compositionally biased region" description="Acidic residues" evidence="7">
    <location>
        <begin position="50"/>
        <end position="62"/>
    </location>
</feature>
<comment type="subunit">
    <text evidence="5">Interacts with glp-1 and lin-12.</text>
</comment>
<sequence length="1434" mass="166425">MSQYEDIEAVESSNDDESDTMEPVVKRAKKTKDRKKKNNAKKSRRHLSSDEDEDEIDEDKLDEELKEELKGKSMKRYIKFQEIFCKSESLSDDGELSDDDLDLVKDNLGLKVGGRVQISDDEDDRERIKSDLFGQDNFDEHEEQIDRDIYDDEAQSDGESDQSEDDFIAPLDGRIKQRGRKSALNKELVGDAREIFGIDEVNEWYDNEDDDFQVEEMYDQPRRKQRTKKISLLNAVEPSELDKCFINSIDKKIIFEDIPERHQMRKMPVTATDEDSLKSEAMWIQKYAFQMDLLSRQETVDLGNDNAAILEKIQTTLEYIKNHQFEVPFIAFYRKEDIEPTLNIRDLWRIYQYDEKWCRLELRKSRLLNLFKRVQAYADVSAENLRQVSERDLNDVVNIQTCDELSDLNDLFQLYYSNEIHRMPQLENFDEDRNIEPDVSLKIKQRGRSDKYQLCVQNGLQPLADKFGLTPDEFAENFAGYTKTEVRQCEEEPLDAAKKYVNITFLTPETVIKGASYILAKQFSREPSVRRKLREFFRRHLKMSACPTKKGQEIFDYKHPLFGRHYIKDKPVSRLKDEEYLQYVKAKNDSLMDIKLHAQTEDEENSMLNFLMNESQFQRNENSAVAEKWNKCRRDVLQICVDELLIPTFAREAHEILLDEAKEFVVKHCSSKLAENISMGIYQPSFRYTNEDNEIEGNGVRIMAICYSMGNHVAAFACVIDENGTVLGHQRLNDVTSRSRIHFESRKASLQNLRKFILEHRVHVITICGENFEAFRLAGDVRGLVQSMYNDRDLENEIPVEITDNNAAKVYANSRMATEEFREYPPLLKQSVSLARYCLEPLVEVSRLFNADNDVLFINLHSIQSEIPKDDLFIALLHECINRVNEVGVDINRCLEFPHVANLLQFVCGLGPRKASYLLNLISREGNSFLESRTKLVSSFNMTKTIFMNAAGFIKLDTPKISERSDYYAEPLDGTRIHPETYDWARKMVIDALDLDDDADPAEAMEEIVRCPEKLSDLDLDAFAEEIEKQVSIFNSRAELCQHYSDVRPPHRSPEEKELFKMLVHDSELYIEGKLVSGTILYIAYRPPNEKDSAKVFNPIYNNAKGSWACMFCFQEYGDCNEVQEHRSRCRGIPLGAKVRLENEMLGFVNLRNISERMGPLGDPTKILIPGSCHLFRVLSVDFNKMQCELSCKSSDLQGANVDVRDEYFAESQYQRDKEQKIKAKRVRNMQTCFVKRLIRHPNFHNVTFAQAEVMLKDMPVGDVVVRPSSKSVNNLTVTWKVAHDIYQHISVQESDKPNQFSIGRVLSINDEPFEDLDEILARYIQPLTGYAHDITSYKYFMAGVTSEDREIIAKHLSDEKQRCPSKIPYTLTASAKFAGFFAISYLIQSKTQHEYFSITPNGITFRYQEFQTTDDLINWFKVNFSRNPNAVME</sequence>
<dbReference type="InterPro" id="IPR032706">
    <property type="entry name" value="Spt6_HHH"/>
</dbReference>
<dbReference type="InterPro" id="IPR000980">
    <property type="entry name" value="SH2"/>
</dbReference>
<dbReference type="PANTHER" id="PTHR10145:SF6">
    <property type="entry name" value="TRANSCRIPTION ELONGATION FACTOR SPT6"/>
    <property type="match status" value="1"/>
</dbReference>
<dbReference type="GO" id="GO:0140673">
    <property type="term" value="P:transcription elongation-coupled chromatin remodeling"/>
    <property type="evidence" value="ECO:0007669"/>
    <property type="project" value="InterPro"/>
</dbReference>
<evidence type="ECO:0000256" key="4">
    <source>
        <dbReference type="ARBA" id="ARBA00023242"/>
    </source>
</evidence>
<evidence type="ECO:0000256" key="5">
    <source>
        <dbReference type="PIRNR" id="PIRNR036947"/>
    </source>
</evidence>
<dbReference type="Gene3D" id="1.10.3500.10">
    <property type="entry name" value="Tex N-terminal region-like"/>
    <property type="match status" value="1"/>
</dbReference>
<dbReference type="InterPro" id="IPR035018">
    <property type="entry name" value="Spt6_SH2_C"/>
</dbReference>
<dbReference type="InterPro" id="IPR035019">
    <property type="entry name" value="Spt6_SH2_N"/>
</dbReference>
<dbReference type="GO" id="GO:0003677">
    <property type="term" value="F:DNA binding"/>
    <property type="evidence" value="ECO:0007669"/>
    <property type="project" value="InterPro"/>
</dbReference>
<gene>
    <name evidence="9" type="ORF">DdX_09491</name>
</gene>
<dbReference type="CDD" id="cd09928">
    <property type="entry name" value="SH2_Cterm_SPT6_like"/>
    <property type="match status" value="1"/>
</dbReference>
<dbReference type="Pfam" id="PF14633">
    <property type="entry name" value="SH2_2"/>
    <property type="match status" value="1"/>
</dbReference>
<keyword evidence="3 5" id="KW-0804">Transcription</keyword>
<accession>A0AAD4R6K5</accession>
<dbReference type="CDD" id="cd09918">
    <property type="entry name" value="SH2_Nterm_SPT6_like"/>
    <property type="match status" value="1"/>
</dbReference>
<comment type="function">
    <text evidence="5">Histone H3-H4 chaperone that plays a role in maintenance of chromatin structure during RNA polymerase II transcription elongation.</text>
</comment>
<dbReference type="SMART" id="SM00252">
    <property type="entry name" value="SH2"/>
    <property type="match status" value="1"/>
</dbReference>
<dbReference type="InterPro" id="IPR023319">
    <property type="entry name" value="Tex-like_HTH_dom_sf"/>
</dbReference>
<dbReference type="Proteomes" id="UP001201812">
    <property type="component" value="Unassembled WGS sequence"/>
</dbReference>
<evidence type="ECO:0000256" key="1">
    <source>
        <dbReference type="ARBA" id="ARBA00004123"/>
    </source>
</evidence>
<organism evidence="9 10">
    <name type="scientific">Ditylenchus destructor</name>
    <dbReference type="NCBI Taxonomy" id="166010"/>
    <lineage>
        <taxon>Eukaryota</taxon>
        <taxon>Metazoa</taxon>
        <taxon>Ecdysozoa</taxon>
        <taxon>Nematoda</taxon>
        <taxon>Chromadorea</taxon>
        <taxon>Rhabditida</taxon>
        <taxon>Tylenchina</taxon>
        <taxon>Tylenchomorpha</taxon>
        <taxon>Sphaerularioidea</taxon>
        <taxon>Anguinidae</taxon>
        <taxon>Anguininae</taxon>
        <taxon>Ditylenchus</taxon>
    </lineage>
</organism>
<dbReference type="PIRSF" id="PIRSF036947">
    <property type="entry name" value="Spt6"/>
    <property type="match status" value="1"/>
</dbReference>
<comment type="similarity">
    <text evidence="2 5">Belongs to the SPT6 family.</text>
</comment>
<dbReference type="InterPro" id="IPR010994">
    <property type="entry name" value="RuvA_2-like"/>
</dbReference>